<dbReference type="InterPro" id="IPR006076">
    <property type="entry name" value="FAD-dep_OxRdtase"/>
</dbReference>
<evidence type="ECO:0000313" key="4">
    <source>
        <dbReference type="EMBL" id="KZC96565.1"/>
    </source>
</evidence>
<dbReference type="Proteomes" id="UP000076218">
    <property type="component" value="Unassembled WGS sequence"/>
</dbReference>
<accession>A0A154V5B8</accession>
<organism evidence="4 5">
    <name type="scientific">Clavibacter tessellarius</name>
    <dbReference type="NCBI Taxonomy" id="31965"/>
    <lineage>
        <taxon>Bacteria</taxon>
        <taxon>Bacillati</taxon>
        <taxon>Actinomycetota</taxon>
        <taxon>Actinomycetes</taxon>
        <taxon>Micrococcales</taxon>
        <taxon>Microbacteriaceae</taxon>
        <taxon>Clavibacter</taxon>
    </lineage>
</organism>
<dbReference type="PANTHER" id="PTHR43539:SF78">
    <property type="entry name" value="FLAVIN-CONTAINING MONOOXYGENASE"/>
    <property type="match status" value="1"/>
</dbReference>
<dbReference type="Gene3D" id="3.50.50.60">
    <property type="entry name" value="FAD/NAD(P)-binding domain"/>
    <property type="match status" value="1"/>
</dbReference>
<dbReference type="GO" id="GO:0050660">
    <property type="term" value="F:flavin adenine dinucleotide binding"/>
    <property type="evidence" value="ECO:0007669"/>
    <property type="project" value="TreeGrafter"/>
</dbReference>
<dbReference type="EMBL" id="LQXA01000003">
    <property type="protein sequence ID" value="KZC96565.1"/>
    <property type="molecule type" value="Genomic_DNA"/>
</dbReference>
<dbReference type="GO" id="GO:0004497">
    <property type="term" value="F:monooxygenase activity"/>
    <property type="evidence" value="ECO:0007669"/>
    <property type="project" value="TreeGrafter"/>
</dbReference>
<reference evidence="4 5" key="1">
    <citation type="submission" date="2016-01" db="EMBL/GenBank/DDBJ databases">
        <title>Draft genome sequence of Clavibacter michiganensis subsp. tessellarius DOAB 609.</title>
        <authorList>
            <person name="Tambong J.T."/>
        </authorList>
    </citation>
    <scope>NUCLEOTIDE SEQUENCE [LARGE SCALE GENOMIC DNA]</scope>
    <source>
        <strain evidence="4 5">DOAB 609</strain>
    </source>
</reference>
<evidence type="ECO:0000259" key="2">
    <source>
        <dbReference type="Pfam" id="PF01266"/>
    </source>
</evidence>
<sequence length="376" mass="40306">MSRAPAESQVVVIGAGQAGLSVAYHLQRLGLRMGTDAVVLDRGPSTGGAWQHRWAALRLGSAHRVADLPGMSQLGLSFATADRMRPAREVVREHYARYEEAFDLRVARPVEVRAVLDADVPPPTASRRRAAHPSDGVRPLLVRASDGDRVSRLVVNATGTWGAPFVPSYPGLASFRGRQLHTSGYRSAADLRGLRVLVVGGGTSAIGFLLELEGVAARTMWSTRRPVDFLEAGELDVEAAVRAVELQDRAARAGEALPSIVSGTGVPRTRRIAAGIRRGLLASRGPIDRFEERGVVWADGAREEVDAVIWATGFRPEIRHLAPLGLREKEGGVRVESGVSERDPRLFLAGYGPQASTIGANRAGRRIARQVVAALG</sequence>
<protein>
    <submittedName>
        <fullName evidence="4">Pyridine nucleotide-disulfide oxidoreductase</fullName>
    </submittedName>
</protein>
<dbReference type="PRINTS" id="PR00368">
    <property type="entry name" value="FADPNR"/>
</dbReference>
<comment type="caution">
    <text evidence="4">The sequence shown here is derived from an EMBL/GenBank/DDBJ whole genome shotgun (WGS) entry which is preliminary data.</text>
</comment>
<keyword evidence="1" id="KW-0560">Oxidoreductase</keyword>
<gene>
    <name evidence="4" type="ORF">AWH51_02370</name>
</gene>
<dbReference type="PRINTS" id="PR00411">
    <property type="entry name" value="PNDRDTASEI"/>
</dbReference>
<feature type="domain" description="FAD/NAD(P)-binding" evidence="3">
    <location>
        <begin position="154"/>
        <end position="350"/>
    </location>
</feature>
<dbReference type="InterPro" id="IPR023753">
    <property type="entry name" value="FAD/NAD-binding_dom"/>
</dbReference>
<dbReference type="AlphaFoldDB" id="A0A154V5B8"/>
<dbReference type="Pfam" id="PF01266">
    <property type="entry name" value="DAO"/>
    <property type="match status" value="1"/>
</dbReference>
<dbReference type="PANTHER" id="PTHR43539">
    <property type="entry name" value="FLAVIN-BINDING MONOOXYGENASE-LIKE PROTEIN (AFU_ORTHOLOGUE AFUA_4G09220)"/>
    <property type="match status" value="1"/>
</dbReference>
<proteinExistence type="predicted"/>
<dbReference type="RefSeq" id="WP_063070185.1">
    <property type="nucleotide sequence ID" value="NZ_LQXA01000003.1"/>
</dbReference>
<name>A0A154V5B8_9MICO</name>
<evidence type="ECO:0000313" key="5">
    <source>
        <dbReference type="Proteomes" id="UP000076218"/>
    </source>
</evidence>
<dbReference type="InterPro" id="IPR036188">
    <property type="entry name" value="FAD/NAD-bd_sf"/>
</dbReference>
<dbReference type="Pfam" id="PF07992">
    <property type="entry name" value="Pyr_redox_2"/>
    <property type="match status" value="1"/>
</dbReference>
<dbReference type="SUPFAM" id="SSF51905">
    <property type="entry name" value="FAD/NAD(P)-binding domain"/>
    <property type="match status" value="1"/>
</dbReference>
<dbReference type="InterPro" id="IPR050982">
    <property type="entry name" value="Auxin_biosynth/cation_transpt"/>
</dbReference>
<evidence type="ECO:0000256" key="1">
    <source>
        <dbReference type="ARBA" id="ARBA00023002"/>
    </source>
</evidence>
<feature type="domain" description="FAD dependent oxidoreductase" evidence="2">
    <location>
        <begin position="10"/>
        <end position="108"/>
    </location>
</feature>
<evidence type="ECO:0000259" key="3">
    <source>
        <dbReference type="Pfam" id="PF07992"/>
    </source>
</evidence>
<dbReference type="STRING" id="31965.AWH51_02370"/>
<dbReference type="OrthoDB" id="178899at2"/>